<feature type="region of interest" description="Disordered" evidence="1">
    <location>
        <begin position="177"/>
        <end position="211"/>
    </location>
</feature>
<comment type="caution">
    <text evidence="3">The sequence shown here is derived from an EMBL/GenBank/DDBJ whole genome shotgun (WGS) entry which is preliminary data.</text>
</comment>
<organism evidence="3 4">
    <name type="scientific">Nocardiopsis rhodophaea</name>
    <dbReference type="NCBI Taxonomy" id="280238"/>
    <lineage>
        <taxon>Bacteria</taxon>
        <taxon>Bacillati</taxon>
        <taxon>Actinomycetota</taxon>
        <taxon>Actinomycetes</taxon>
        <taxon>Streptosporangiales</taxon>
        <taxon>Nocardiopsidaceae</taxon>
        <taxon>Nocardiopsis</taxon>
    </lineage>
</organism>
<dbReference type="EMBL" id="BAAAPC010000002">
    <property type="protein sequence ID" value="GAA1983238.1"/>
    <property type="molecule type" value="Genomic_DNA"/>
</dbReference>
<proteinExistence type="predicted"/>
<protein>
    <recommendedName>
        <fullName evidence="5">Integral membrane protein</fullName>
    </recommendedName>
</protein>
<evidence type="ECO:0008006" key="5">
    <source>
        <dbReference type="Google" id="ProtNLM"/>
    </source>
</evidence>
<feature type="transmembrane region" description="Helical" evidence="2">
    <location>
        <begin position="63"/>
        <end position="83"/>
    </location>
</feature>
<evidence type="ECO:0000313" key="3">
    <source>
        <dbReference type="EMBL" id="GAA1983238.1"/>
    </source>
</evidence>
<accession>A0ABN2SAE0</accession>
<dbReference type="Proteomes" id="UP001501585">
    <property type="component" value="Unassembled WGS sequence"/>
</dbReference>
<reference evidence="3 4" key="1">
    <citation type="journal article" date="2019" name="Int. J. Syst. Evol. Microbiol.">
        <title>The Global Catalogue of Microorganisms (GCM) 10K type strain sequencing project: providing services to taxonomists for standard genome sequencing and annotation.</title>
        <authorList>
            <consortium name="The Broad Institute Genomics Platform"/>
            <consortium name="The Broad Institute Genome Sequencing Center for Infectious Disease"/>
            <person name="Wu L."/>
            <person name="Ma J."/>
        </authorList>
    </citation>
    <scope>NUCLEOTIDE SEQUENCE [LARGE SCALE GENOMIC DNA]</scope>
    <source>
        <strain evidence="3 4">JCM 15313</strain>
    </source>
</reference>
<feature type="transmembrane region" description="Helical" evidence="2">
    <location>
        <begin position="104"/>
        <end position="126"/>
    </location>
</feature>
<feature type="compositionally biased region" description="Low complexity" evidence="1">
    <location>
        <begin position="193"/>
        <end position="205"/>
    </location>
</feature>
<feature type="transmembrane region" description="Helical" evidence="2">
    <location>
        <begin position="348"/>
        <end position="368"/>
    </location>
</feature>
<name>A0ABN2SAE0_9ACTN</name>
<keyword evidence="2" id="KW-0812">Transmembrane</keyword>
<dbReference type="RefSeq" id="WP_344159966.1">
    <property type="nucleotide sequence ID" value="NZ_BAAAPC010000002.1"/>
</dbReference>
<keyword evidence="4" id="KW-1185">Reference proteome</keyword>
<feature type="transmembrane region" description="Helical" evidence="2">
    <location>
        <begin position="146"/>
        <end position="166"/>
    </location>
</feature>
<feature type="transmembrane region" description="Helical" evidence="2">
    <location>
        <begin position="278"/>
        <end position="300"/>
    </location>
</feature>
<sequence>MYVPVVWSLVVVGVVVVAGRCFFQAGIGEGTVPVPSAAGSAERRSLALLGLSTRAIPDLTTPWMIWSVAAAFTVAVSVGLFGWGVGQVVSLTRAGTRPDYGRHVLSLAACAAVLAFAVFRSLYGAAASIGPASADFSVPGVGRNMMWVLALGVIAAVPWITLTWMLHAKCRLLGPDDGSRAVPPKDGTARSSRTGGPEETTRTGPNMGKEPEGVCGENLALPIGRLNDLWHRIRFCVTSFLMLAIAAIVTTGALRGVYLAEHEGSHARALAFPAENVLALGAALTGVVVAVAAPLVHAWYSTARRLLNAGVPVLPAGEVASTEWIERRQRLVRYLGLNTPEIRSPLNYLSLAVPLGVAVLTVVIPQLVP</sequence>
<evidence type="ECO:0000256" key="1">
    <source>
        <dbReference type="SAM" id="MobiDB-lite"/>
    </source>
</evidence>
<evidence type="ECO:0000256" key="2">
    <source>
        <dbReference type="SAM" id="Phobius"/>
    </source>
</evidence>
<feature type="transmembrane region" description="Helical" evidence="2">
    <location>
        <begin position="235"/>
        <end position="258"/>
    </location>
</feature>
<keyword evidence="2" id="KW-0472">Membrane</keyword>
<gene>
    <name evidence="3" type="ORF">GCM10009799_05600</name>
</gene>
<evidence type="ECO:0000313" key="4">
    <source>
        <dbReference type="Proteomes" id="UP001501585"/>
    </source>
</evidence>
<keyword evidence="2" id="KW-1133">Transmembrane helix</keyword>